<protein>
    <recommendedName>
        <fullName evidence="4">Lipoprotein</fullName>
    </recommendedName>
</protein>
<sequence length="133" mass="14803">MMKKRSLRAALCLALMAGLAACAENGPETVWYNYDAATYEGVPGYWSYGYWPYGYYSYGYWPYGSGPFVVIVPREHERFERFEHRGMVGRPFMHGGMTHGDMVHGDMVHGGAAHAGMAHGGGGHPAHFVQPER</sequence>
<keyword evidence="1" id="KW-0732">Signal</keyword>
<accession>A0ABZ3CZX8</accession>
<proteinExistence type="predicted"/>
<gene>
    <name evidence="2" type="ORF">AAC691_11320</name>
</gene>
<dbReference type="PROSITE" id="PS51257">
    <property type="entry name" value="PROKAR_LIPOPROTEIN"/>
    <property type="match status" value="1"/>
</dbReference>
<organism evidence="2 3">
    <name type="scientific">Nguyenibacter vanlangensis</name>
    <dbReference type="NCBI Taxonomy" id="1216886"/>
    <lineage>
        <taxon>Bacteria</taxon>
        <taxon>Pseudomonadati</taxon>
        <taxon>Pseudomonadota</taxon>
        <taxon>Alphaproteobacteria</taxon>
        <taxon>Acetobacterales</taxon>
        <taxon>Acetobacteraceae</taxon>
        <taxon>Nguyenibacter</taxon>
    </lineage>
</organism>
<evidence type="ECO:0000313" key="3">
    <source>
        <dbReference type="Proteomes" id="UP001449795"/>
    </source>
</evidence>
<dbReference type="Proteomes" id="UP001449795">
    <property type="component" value="Chromosome"/>
</dbReference>
<feature type="signal peptide" evidence="1">
    <location>
        <begin position="1"/>
        <end position="23"/>
    </location>
</feature>
<dbReference type="RefSeq" id="WP_342626961.1">
    <property type="nucleotide sequence ID" value="NZ_CP152276.1"/>
</dbReference>
<evidence type="ECO:0008006" key="4">
    <source>
        <dbReference type="Google" id="ProtNLM"/>
    </source>
</evidence>
<evidence type="ECO:0000256" key="1">
    <source>
        <dbReference type="SAM" id="SignalP"/>
    </source>
</evidence>
<keyword evidence="3" id="KW-1185">Reference proteome</keyword>
<name>A0ABZ3CZX8_9PROT</name>
<feature type="chain" id="PRO_5046567741" description="Lipoprotein" evidence="1">
    <location>
        <begin position="24"/>
        <end position="133"/>
    </location>
</feature>
<dbReference type="EMBL" id="CP152276">
    <property type="protein sequence ID" value="XAE40933.1"/>
    <property type="molecule type" value="Genomic_DNA"/>
</dbReference>
<reference evidence="2 3" key="1">
    <citation type="submission" date="2024-04" db="EMBL/GenBank/DDBJ databases">
        <title>Complete genome sequence of Nguyenibacter vanlangesis HBCM-1154, a strain capable of nitrogen fixation, IAA production, and phosphorus solubilization isolated from sugarcane soil.</title>
        <authorList>
            <person name="MY HANH P."/>
        </authorList>
    </citation>
    <scope>NUCLEOTIDE SEQUENCE [LARGE SCALE GENOMIC DNA]</scope>
    <source>
        <strain evidence="2 3">HBCM 1154</strain>
    </source>
</reference>
<evidence type="ECO:0000313" key="2">
    <source>
        <dbReference type="EMBL" id="XAE40933.1"/>
    </source>
</evidence>